<dbReference type="PANTHER" id="PTHR33471">
    <property type="entry name" value="ATP-DEPENDENT ZINC METALLOPROTEASE-RELATED"/>
    <property type="match status" value="1"/>
</dbReference>
<accession>A0AAD8IR97</accession>
<protein>
    <submittedName>
        <fullName evidence="1">Uncharacterized protein</fullName>
    </submittedName>
</protein>
<name>A0AAD8IR97_9APIA</name>
<dbReference type="PANTHER" id="PTHR33471:SF7">
    <property type="entry name" value="ATP-DEPENDENT ZINC METALLOPROTEASE-RELATED"/>
    <property type="match status" value="1"/>
</dbReference>
<proteinExistence type="predicted"/>
<gene>
    <name evidence="1" type="ORF">POM88_017916</name>
</gene>
<dbReference type="AlphaFoldDB" id="A0AAD8IR97"/>
<comment type="caution">
    <text evidence="1">The sequence shown here is derived from an EMBL/GenBank/DDBJ whole genome shotgun (WGS) entry which is preliminary data.</text>
</comment>
<reference evidence="1" key="1">
    <citation type="submission" date="2023-02" db="EMBL/GenBank/DDBJ databases">
        <title>Genome of toxic invasive species Heracleum sosnowskyi carries increased number of genes despite the absence of recent whole-genome duplications.</title>
        <authorList>
            <person name="Schelkunov M."/>
            <person name="Shtratnikova V."/>
            <person name="Makarenko M."/>
            <person name="Klepikova A."/>
            <person name="Omelchenko D."/>
            <person name="Novikova G."/>
            <person name="Obukhova E."/>
            <person name="Bogdanov V."/>
            <person name="Penin A."/>
            <person name="Logacheva M."/>
        </authorList>
    </citation>
    <scope>NUCLEOTIDE SEQUENCE</scope>
    <source>
        <strain evidence="1">Hsosn_3</strain>
        <tissue evidence="1">Leaf</tissue>
    </source>
</reference>
<dbReference type="Proteomes" id="UP001237642">
    <property type="component" value="Unassembled WGS sequence"/>
</dbReference>
<sequence length="145" mass="15782">MQNELAQGRLSLVLPLIGGCPGSQPVFLFASQPELACLYVIKIMIGLFLRYCMVLFAGIAVEALVYGEADGGENDENLFRSISVLLDPPLSVAQMSNQARWSVLQSYNLLKWKMHAHRAAVKALEGGGSLSVVIRKVEEAMSTGR</sequence>
<evidence type="ECO:0000313" key="2">
    <source>
        <dbReference type="Proteomes" id="UP001237642"/>
    </source>
</evidence>
<reference evidence="1" key="2">
    <citation type="submission" date="2023-05" db="EMBL/GenBank/DDBJ databases">
        <authorList>
            <person name="Schelkunov M.I."/>
        </authorList>
    </citation>
    <scope>NUCLEOTIDE SEQUENCE</scope>
    <source>
        <strain evidence="1">Hsosn_3</strain>
        <tissue evidence="1">Leaf</tissue>
    </source>
</reference>
<dbReference type="EMBL" id="JAUIZM010000004">
    <property type="protein sequence ID" value="KAK1389738.1"/>
    <property type="molecule type" value="Genomic_DNA"/>
</dbReference>
<keyword evidence="2" id="KW-1185">Reference proteome</keyword>
<evidence type="ECO:0000313" key="1">
    <source>
        <dbReference type="EMBL" id="KAK1389738.1"/>
    </source>
</evidence>
<organism evidence="1 2">
    <name type="scientific">Heracleum sosnowskyi</name>
    <dbReference type="NCBI Taxonomy" id="360622"/>
    <lineage>
        <taxon>Eukaryota</taxon>
        <taxon>Viridiplantae</taxon>
        <taxon>Streptophyta</taxon>
        <taxon>Embryophyta</taxon>
        <taxon>Tracheophyta</taxon>
        <taxon>Spermatophyta</taxon>
        <taxon>Magnoliopsida</taxon>
        <taxon>eudicotyledons</taxon>
        <taxon>Gunneridae</taxon>
        <taxon>Pentapetalae</taxon>
        <taxon>asterids</taxon>
        <taxon>campanulids</taxon>
        <taxon>Apiales</taxon>
        <taxon>Apiaceae</taxon>
        <taxon>Apioideae</taxon>
        <taxon>apioid superclade</taxon>
        <taxon>Tordylieae</taxon>
        <taxon>Tordyliinae</taxon>
        <taxon>Heracleum</taxon>
    </lineage>
</organism>